<comment type="function">
    <text evidence="6">A translational regulator that binds mRNA to regulate translation initiation and/or mRNA stability. Usually binds in the 5'-UTR at or near the Shine-Dalgarno sequence preventing ribosome-binding, thus repressing translation. Its main target seems to be the major flagellin gene, while its function is anatagonized by FliW.</text>
</comment>
<evidence type="ECO:0000256" key="2">
    <source>
        <dbReference type="ARBA" id="ARBA00022491"/>
    </source>
</evidence>
<name>A0A0R3JZK4_CALMK</name>
<dbReference type="GO" id="GO:0048027">
    <property type="term" value="F:mRNA 5'-UTR binding"/>
    <property type="evidence" value="ECO:0007669"/>
    <property type="project" value="UniProtKB-UniRule"/>
</dbReference>
<keyword evidence="3 6" id="KW-1005">Bacterial flagellum biogenesis</keyword>
<dbReference type="GO" id="GO:0045947">
    <property type="term" value="P:negative regulation of translational initiation"/>
    <property type="evidence" value="ECO:0007669"/>
    <property type="project" value="UniProtKB-UniRule"/>
</dbReference>
<dbReference type="GO" id="GO:0006109">
    <property type="term" value="P:regulation of carbohydrate metabolic process"/>
    <property type="evidence" value="ECO:0007669"/>
    <property type="project" value="InterPro"/>
</dbReference>
<dbReference type="RefSeq" id="WP_057979499.1">
    <property type="nucleotide sequence ID" value="NZ_LKHP01000018.1"/>
</dbReference>
<evidence type="ECO:0000256" key="5">
    <source>
        <dbReference type="ARBA" id="ARBA00022884"/>
    </source>
</evidence>
<dbReference type="InterPro" id="IPR036107">
    <property type="entry name" value="CsrA_sf"/>
</dbReference>
<accession>A0A0R3JZK4</accession>
<keyword evidence="8" id="KW-1185">Reference proteome</keyword>
<dbReference type="GO" id="GO:0005829">
    <property type="term" value="C:cytosol"/>
    <property type="evidence" value="ECO:0007669"/>
    <property type="project" value="TreeGrafter"/>
</dbReference>
<evidence type="ECO:0000313" key="7">
    <source>
        <dbReference type="EMBL" id="KRQ85986.1"/>
    </source>
</evidence>
<keyword evidence="5 6" id="KW-0694">RNA-binding</keyword>
<dbReference type="HAMAP" id="MF_00167">
    <property type="entry name" value="CsrA"/>
    <property type="match status" value="1"/>
</dbReference>
<dbReference type="SUPFAM" id="SSF117130">
    <property type="entry name" value="CsrA-like"/>
    <property type="match status" value="1"/>
</dbReference>
<dbReference type="GO" id="GO:0044781">
    <property type="term" value="P:bacterial-type flagellum organization"/>
    <property type="evidence" value="ECO:0007669"/>
    <property type="project" value="UniProtKB-KW"/>
</dbReference>
<keyword evidence="2 6" id="KW-0678">Repressor</keyword>
<gene>
    <name evidence="6" type="primary">csrA</name>
    <name evidence="7" type="ORF">ABG79_02214</name>
</gene>
<proteinExistence type="inferred from homology"/>
<evidence type="ECO:0000256" key="4">
    <source>
        <dbReference type="ARBA" id="ARBA00022845"/>
    </source>
</evidence>
<comment type="similarity">
    <text evidence="6">Belongs to the CsrA/RsmA family.</text>
</comment>
<dbReference type="STRING" id="908809.ABG79_02214"/>
<evidence type="ECO:0000256" key="3">
    <source>
        <dbReference type="ARBA" id="ARBA00022795"/>
    </source>
</evidence>
<evidence type="ECO:0000313" key="8">
    <source>
        <dbReference type="Proteomes" id="UP000052015"/>
    </source>
</evidence>
<dbReference type="InterPro" id="IPR003751">
    <property type="entry name" value="CsrA"/>
</dbReference>
<dbReference type="GO" id="GO:0006402">
    <property type="term" value="P:mRNA catabolic process"/>
    <property type="evidence" value="ECO:0007669"/>
    <property type="project" value="InterPro"/>
</dbReference>
<keyword evidence="1 6" id="KW-0963">Cytoplasm</keyword>
<dbReference type="NCBIfam" id="TIGR00202">
    <property type="entry name" value="csrA"/>
    <property type="match status" value="1"/>
</dbReference>
<reference evidence="7 8" key="1">
    <citation type="submission" date="2015-09" db="EMBL/GenBank/DDBJ databases">
        <title>Draft genome sequence of a Caloramator mitchellensis, a moderate thermophile from the Great Artesian Basin of Australia.</title>
        <authorList>
            <person name="Patel B.K."/>
        </authorList>
    </citation>
    <scope>NUCLEOTIDE SEQUENCE [LARGE SCALE GENOMIC DNA]</scope>
    <source>
        <strain evidence="7 8">VF08</strain>
    </source>
</reference>
<evidence type="ECO:0000256" key="6">
    <source>
        <dbReference type="HAMAP-Rule" id="MF_00167"/>
    </source>
</evidence>
<dbReference type="PANTHER" id="PTHR34984">
    <property type="entry name" value="CARBON STORAGE REGULATOR"/>
    <property type="match status" value="1"/>
</dbReference>
<dbReference type="EMBL" id="LKHP01000018">
    <property type="protein sequence ID" value="KRQ85986.1"/>
    <property type="molecule type" value="Genomic_DNA"/>
</dbReference>
<protein>
    <recommendedName>
        <fullName evidence="6">Translational regulator CsrA</fullName>
    </recommendedName>
</protein>
<organism evidence="7 8">
    <name type="scientific">Caloramator mitchellensis</name>
    <dbReference type="NCBI Taxonomy" id="908809"/>
    <lineage>
        <taxon>Bacteria</taxon>
        <taxon>Bacillati</taxon>
        <taxon>Bacillota</taxon>
        <taxon>Clostridia</taxon>
        <taxon>Eubacteriales</taxon>
        <taxon>Clostridiaceae</taxon>
        <taxon>Caloramator</taxon>
    </lineage>
</organism>
<comment type="caution">
    <text evidence="7">The sequence shown here is derived from an EMBL/GenBank/DDBJ whole genome shotgun (WGS) entry which is preliminary data.</text>
</comment>
<dbReference type="Pfam" id="PF02599">
    <property type="entry name" value="CsrA"/>
    <property type="match status" value="1"/>
</dbReference>
<comment type="subunit">
    <text evidence="6">Homodimer; the beta-strands of each monomer intercalate to form a hydrophobic core, while the alpha-helices form wings that extend away from the core.</text>
</comment>
<comment type="subcellular location">
    <subcellularLocation>
        <location evidence="6">Cytoplasm</location>
    </subcellularLocation>
</comment>
<dbReference type="GO" id="GO:1902208">
    <property type="term" value="P:regulation of bacterial-type flagellum assembly"/>
    <property type="evidence" value="ECO:0007669"/>
    <property type="project" value="UniProtKB-UniRule"/>
</dbReference>
<evidence type="ECO:0000256" key="1">
    <source>
        <dbReference type="ARBA" id="ARBA00022490"/>
    </source>
</evidence>
<dbReference type="OrthoDB" id="9809061at2"/>
<dbReference type="Gene3D" id="2.60.40.4380">
    <property type="entry name" value="Translational regulator CsrA"/>
    <property type="match status" value="1"/>
</dbReference>
<dbReference type="Proteomes" id="UP000052015">
    <property type="component" value="Unassembled WGS sequence"/>
</dbReference>
<dbReference type="PANTHER" id="PTHR34984:SF1">
    <property type="entry name" value="CARBON STORAGE REGULATOR"/>
    <property type="match status" value="1"/>
</dbReference>
<dbReference type="AlphaFoldDB" id="A0A0R3JZK4"/>
<sequence>MLILTRKEGESILVGEGIEIKVIEISGNTIKLGIEAPKNVKVIRKELILEVKEENIESLKNIELVLKKIK</sequence>
<dbReference type="NCBIfam" id="NF002469">
    <property type="entry name" value="PRK01712.1"/>
    <property type="match status" value="1"/>
</dbReference>
<keyword evidence="4 6" id="KW-0810">Translation regulation</keyword>